<evidence type="ECO:0008006" key="4">
    <source>
        <dbReference type="Google" id="ProtNLM"/>
    </source>
</evidence>
<sequence length="130" mass="14115">MRSMTRLVTAATAAVFLVLCPARGDDAKPTDEGKGAEFKGKKFEMKDKGQVAVVLSFEAGKEFEATTDGPKETDVHLFVYDEAGKEVGKDDSTGPKCSVKFTPTKDGKYKFLIKNAKGDNTVEFQVKVAK</sequence>
<protein>
    <recommendedName>
        <fullName evidence="4">GOLD domain-containing protein</fullName>
    </recommendedName>
</protein>
<reference evidence="3" key="1">
    <citation type="submission" date="2020-05" db="EMBL/GenBank/DDBJ databases">
        <title>Frigoriglobus tundricola gen. nov., sp. nov., a psychrotolerant cellulolytic planctomycete of the family Gemmataceae with two divergent copies of 16S rRNA gene.</title>
        <authorList>
            <person name="Kulichevskaya I.S."/>
            <person name="Ivanova A.A."/>
            <person name="Naumoff D.G."/>
            <person name="Beletsky A.V."/>
            <person name="Rijpstra W.I.C."/>
            <person name="Sinninghe Damste J.S."/>
            <person name="Mardanov A.V."/>
            <person name="Ravin N.V."/>
            <person name="Dedysh S.N."/>
        </authorList>
    </citation>
    <scope>NUCLEOTIDE SEQUENCE [LARGE SCALE GENOMIC DNA]</scope>
    <source>
        <strain evidence="3">PL17</strain>
    </source>
</reference>
<organism evidence="2 3">
    <name type="scientific">Frigoriglobus tundricola</name>
    <dbReference type="NCBI Taxonomy" id="2774151"/>
    <lineage>
        <taxon>Bacteria</taxon>
        <taxon>Pseudomonadati</taxon>
        <taxon>Planctomycetota</taxon>
        <taxon>Planctomycetia</taxon>
        <taxon>Gemmatales</taxon>
        <taxon>Gemmataceae</taxon>
        <taxon>Frigoriglobus</taxon>
    </lineage>
</organism>
<dbReference type="Gene3D" id="2.60.120.380">
    <property type="match status" value="1"/>
</dbReference>
<dbReference type="KEGG" id="ftj:FTUN_6128"/>
<dbReference type="EMBL" id="CP053452">
    <property type="protein sequence ID" value="QJW98536.1"/>
    <property type="molecule type" value="Genomic_DNA"/>
</dbReference>
<proteinExistence type="predicted"/>
<keyword evidence="3" id="KW-1185">Reference proteome</keyword>
<dbReference type="RefSeq" id="WP_171473690.1">
    <property type="nucleotide sequence ID" value="NZ_CP053452.2"/>
</dbReference>
<dbReference type="AlphaFoldDB" id="A0A6M5YYL1"/>
<dbReference type="Proteomes" id="UP000503447">
    <property type="component" value="Chromosome"/>
</dbReference>
<evidence type="ECO:0000313" key="2">
    <source>
        <dbReference type="EMBL" id="QJW98536.1"/>
    </source>
</evidence>
<keyword evidence="1" id="KW-0732">Signal</keyword>
<name>A0A6M5YYL1_9BACT</name>
<accession>A0A6M5YYL1</accession>
<gene>
    <name evidence="2" type="ORF">FTUN_6128</name>
</gene>
<evidence type="ECO:0000313" key="3">
    <source>
        <dbReference type="Proteomes" id="UP000503447"/>
    </source>
</evidence>
<feature type="signal peptide" evidence="1">
    <location>
        <begin position="1"/>
        <end position="24"/>
    </location>
</feature>
<evidence type="ECO:0000256" key="1">
    <source>
        <dbReference type="SAM" id="SignalP"/>
    </source>
</evidence>
<feature type="chain" id="PRO_5026722980" description="GOLD domain-containing protein" evidence="1">
    <location>
        <begin position="25"/>
        <end position="130"/>
    </location>
</feature>